<proteinExistence type="predicted"/>
<dbReference type="InterPro" id="IPR011444">
    <property type="entry name" value="DUF1549"/>
</dbReference>
<dbReference type="EMBL" id="QPEX01000011">
    <property type="protein sequence ID" value="RCS53036.1"/>
    <property type="molecule type" value="Genomic_DNA"/>
</dbReference>
<dbReference type="Pfam" id="PF07583">
    <property type="entry name" value="PSCyt2"/>
    <property type="match status" value="1"/>
</dbReference>
<dbReference type="InterPro" id="IPR022655">
    <property type="entry name" value="DUF1553"/>
</dbReference>
<accession>A0A368KTT1</accession>
<name>A0A368KTT1_9BACT</name>
<dbReference type="RefSeq" id="WP_114368460.1">
    <property type="nucleotide sequence ID" value="NZ_QPEX01000011.1"/>
</dbReference>
<sequence>MFRKSHLLASWGVVVALGWFAGATLLQAEELSAEEVQAIEPAPDKVARMQAMAARIDELILAKLESEKATPAPLASDGEFIRRAYLDLVGSIPTVAQTRAYLEDTSPDKREKLIAQLLKSPAHPTHLANTWRALVLKPTDDPTSLQNEQGLQQWLRGKFSENTRYDRLVEEFLTATQGNDGPGYFYAAQELKPELLAAETSRIFLGLQLECAQCHDHPFDRWKQRDFWGVAAFFAQLERPNNDNNLGLGRFDIVDRSVGEVMIPETEDIVKPAFPGTDADYASFGGTRRQQLAIWMVSRDNPFMPRRAVNWAWSHMMGRGIVHPADDMSPQNLPSHPELLDELTTYFVKSGFDLRLLLQTIAITDTYARSSEAVSESEAPPELFARMAVKSLTPEQLYDALLKVGLLHDNSPERLNGGARVQFVARMRTAGKDRTTFDTGMPQALALMNGPPVSTATNPETSGLLKAMSAPFLSDEQRLKVLFLAAYSREPNSAELARYEEFLQTASPAEQSQALGDVLWVLANSAEFMLNH</sequence>
<dbReference type="OrthoDB" id="289126at2"/>
<feature type="domain" description="DUF1549" evidence="1">
    <location>
        <begin position="55"/>
        <end position="238"/>
    </location>
</feature>
<dbReference type="PANTHER" id="PTHR35889">
    <property type="entry name" value="CYCLOINULO-OLIGOSACCHARIDE FRUCTANOTRANSFERASE-RELATED"/>
    <property type="match status" value="1"/>
</dbReference>
<dbReference type="Pfam" id="PF07587">
    <property type="entry name" value="PSD1"/>
    <property type="match status" value="1"/>
</dbReference>
<gene>
    <name evidence="3" type="ORF">DTL42_09510</name>
</gene>
<reference evidence="3 4" key="1">
    <citation type="submission" date="2018-07" db="EMBL/GenBank/DDBJ databases">
        <title>Comparative genomes isolates from brazilian mangrove.</title>
        <authorList>
            <person name="De Araujo J.E."/>
            <person name="Taketani R.G."/>
            <person name="Silva M.C.P."/>
            <person name="Lourenco M.V."/>
            <person name="Oliveira V.M."/>
            <person name="Andreote F.D."/>
        </authorList>
    </citation>
    <scope>NUCLEOTIDE SEQUENCE [LARGE SCALE GENOMIC DNA]</scope>
    <source>
        <strain evidence="3 4">HEX PRIS-MGV</strain>
    </source>
</reference>
<comment type="caution">
    <text evidence="3">The sequence shown here is derived from an EMBL/GenBank/DDBJ whole genome shotgun (WGS) entry which is preliminary data.</text>
</comment>
<protein>
    <submittedName>
        <fullName evidence="3">DUF1549 domain-containing protein</fullName>
    </submittedName>
</protein>
<dbReference type="Proteomes" id="UP000253562">
    <property type="component" value="Unassembled WGS sequence"/>
</dbReference>
<dbReference type="PANTHER" id="PTHR35889:SF3">
    <property type="entry name" value="F-BOX DOMAIN-CONTAINING PROTEIN"/>
    <property type="match status" value="1"/>
</dbReference>
<evidence type="ECO:0000313" key="4">
    <source>
        <dbReference type="Proteomes" id="UP000253562"/>
    </source>
</evidence>
<feature type="domain" description="DUF1553" evidence="2">
    <location>
        <begin position="288"/>
        <end position="409"/>
    </location>
</feature>
<evidence type="ECO:0000313" key="3">
    <source>
        <dbReference type="EMBL" id="RCS53036.1"/>
    </source>
</evidence>
<evidence type="ECO:0000259" key="2">
    <source>
        <dbReference type="Pfam" id="PF07587"/>
    </source>
</evidence>
<evidence type="ECO:0000259" key="1">
    <source>
        <dbReference type="Pfam" id="PF07583"/>
    </source>
</evidence>
<organism evidence="3 4">
    <name type="scientific">Bremerella cremea</name>
    <dbReference type="NCBI Taxonomy" id="1031537"/>
    <lineage>
        <taxon>Bacteria</taxon>
        <taxon>Pseudomonadati</taxon>
        <taxon>Planctomycetota</taxon>
        <taxon>Planctomycetia</taxon>
        <taxon>Pirellulales</taxon>
        <taxon>Pirellulaceae</taxon>
        <taxon>Bremerella</taxon>
    </lineage>
</organism>
<dbReference type="AlphaFoldDB" id="A0A368KTT1"/>